<organism evidence="3 4">
    <name type="scientific">Flavobacterium caeni</name>
    <dbReference type="NCBI Taxonomy" id="490189"/>
    <lineage>
        <taxon>Bacteria</taxon>
        <taxon>Pseudomonadati</taxon>
        <taxon>Bacteroidota</taxon>
        <taxon>Flavobacteriia</taxon>
        <taxon>Flavobacteriales</taxon>
        <taxon>Flavobacteriaceae</taxon>
        <taxon>Flavobacterium</taxon>
    </lineage>
</organism>
<evidence type="ECO:0000313" key="4">
    <source>
        <dbReference type="Proteomes" id="UP000199354"/>
    </source>
</evidence>
<feature type="domain" description="Outer membrane protein beta-barrel" evidence="2">
    <location>
        <begin position="17"/>
        <end position="210"/>
    </location>
</feature>
<dbReference type="Pfam" id="PF13568">
    <property type="entry name" value="OMP_b-brl_2"/>
    <property type="match status" value="1"/>
</dbReference>
<dbReference type="STRING" id="490189.SAMN02927903_01136"/>
<sequence length="238" mass="27536">MRFLYAVILVLVVSPVFAQEEAEKAPKTLPPPMINVDSLYREDQFYAGFTYNRLLNRPPGISQNKFSSGFTAGFQRDMPFNKARTWAFAPGLGVSYNKYFQNMLISKVDEVAQYNLVATGVQYQKNKFEQVLIDVPLELRWRTSVPESHKFWRIYSGIRVSYAVYSRSKYVDGNYNIKVADNQDFNRLQVGAYLVWGYNTWNFYAHYGITPFFDSSARLNGALVELNPLRLGLMFYVL</sequence>
<keyword evidence="1" id="KW-0732">Signal</keyword>
<evidence type="ECO:0000256" key="1">
    <source>
        <dbReference type="SAM" id="SignalP"/>
    </source>
</evidence>
<dbReference type="RefSeq" id="WP_091141316.1">
    <property type="nucleotide sequence ID" value="NZ_FMVF01000004.1"/>
</dbReference>
<feature type="chain" id="PRO_5011511521" evidence="1">
    <location>
        <begin position="19"/>
        <end position="238"/>
    </location>
</feature>
<proteinExistence type="predicted"/>
<feature type="signal peptide" evidence="1">
    <location>
        <begin position="1"/>
        <end position="18"/>
    </location>
</feature>
<name>A0A1G5ERS0_9FLAO</name>
<dbReference type="InterPro" id="IPR025665">
    <property type="entry name" value="Beta-barrel_OMP_2"/>
</dbReference>
<evidence type="ECO:0000259" key="2">
    <source>
        <dbReference type="Pfam" id="PF13568"/>
    </source>
</evidence>
<dbReference type="AlphaFoldDB" id="A0A1G5ERS0"/>
<protein>
    <submittedName>
        <fullName evidence="3">Outer membrane protein beta-barrel domain-containing protein</fullName>
    </submittedName>
</protein>
<reference evidence="3 4" key="1">
    <citation type="submission" date="2016-10" db="EMBL/GenBank/DDBJ databases">
        <authorList>
            <person name="de Groot N.N."/>
        </authorList>
    </citation>
    <scope>NUCLEOTIDE SEQUENCE [LARGE SCALE GENOMIC DNA]</scope>
    <source>
        <strain evidence="3 4">CGMCC 1.7031</strain>
    </source>
</reference>
<gene>
    <name evidence="3" type="ORF">SAMN02927903_01136</name>
</gene>
<evidence type="ECO:0000313" key="3">
    <source>
        <dbReference type="EMBL" id="SCY29138.1"/>
    </source>
</evidence>
<accession>A0A1G5ERS0</accession>
<dbReference type="OrthoDB" id="959017at2"/>
<dbReference type="EMBL" id="FMVF01000004">
    <property type="protein sequence ID" value="SCY29138.1"/>
    <property type="molecule type" value="Genomic_DNA"/>
</dbReference>
<keyword evidence="4" id="KW-1185">Reference proteome</keyword>
<dbReference type="Proteomes" id="UP000199354">
    <property type="component" value="Unassembled WGS sequence"/>
</dbReference>